<dbReference type="Proteomes" id="UP001501442">
    <property type="component" value="Unassembled WGS sequence"/>
</dbReference>
<evidence type="ECO:0000256" key="1">
    <source>
        <dbReference type="SAM" id="MobiDB-lite"/>
    </source>
</evidence>
<dbReference type="EMBL" id="BAABHK010000007">
    <property type="protein sequence ID" value="GAA4629502.1"/>
    <property type="molecule type" value="Genomic_DNA"/>
</dbReference>
<organism evidence="3 4">
    <name type="scientific">Actinoallomurus vinaceus</name>
    <dbReference type="NCBI Taxonomy" id="1080074"/>
    <lineage>
        <taxon>Bacteria</taxon>
        <taxon>Bacillati</taxon>
        <taxon>Actinomycetota</taxon>
        <taxon>Actinomycetes</taxon>
        <taxon>Streptosporangiales</taxon>
        <taxon>Thermomonosporaceae</taxon>
        <taxon>Actinoallomurus</taxon>
    </lineage>
</organism>
<dbReference type="PROSITE" id="PS51173">
    <property type="entry name" value="CBM2"/>
    <property type="match status" value="1"/>
</dbReference>
<evidence type="ECO:0000313" key="3">
    <source>
        <dbReference type="EMBL" id="GAA4629502.1"/>
    </source>
</evidence>
<proteinExistence type="predicted"/>
<evidence type="ECO:0000259" key="2">
    <source>
        <dbReference type="PROSITE" id="PS51173"/>
    </source>
</evidence>
<feature type="domain" description="CBM2" evidence="2">
    <location>
        <begin position="87"/>
        <end position="188"/>
    </location>
</feature>
<dbReference type="InterPro" id="IPR001919">
    <property type="entry name" value="CBD2"/>
</dbReference>
<dbReference type="InterPro" id="IPR012291">
    <property type="entry name" value="CBM2_carb-bd_dom_sf"/>
</dbReference>
<name>A0ABP8UF54_9ACTN</name>
<keyword evidence="4" id="KW-1185">Reference proteome</keyword>
<evidence type="ECO:0000313" key="4">
    <source>
        <dbReference type="Proteomes" id="UP001501442"/>
    </source>
</evidence>
<feature type="region of interest" description="Disordered" evidence="1">
    <location>
        <begin position="1"/>
        <end position="26"/>
    </location>
</feature>
<dbReference type="SUPFAM" id="SSF49384">
    <property type="entry name" value="Carbohydrate-binding domain"/>
    <property type="match status" value="1"/>
</dbReference>
<dbReference type="Pfam" id="PF00553">
    <property type="entry name" value="CBM_2"/>
    <property type="match status" value="1"/>
</dbReference>
<dbReference type="Gene3D" id="2.60.40.290">
    <property type="match status" value="1"/>
</dbReference>
<dbReference type="InterPro" id="IPR008965">
    <property type="entry name" value="CBM2/CBM3_carb-bd_dom_sf"/>
</dbReference>
<dbReference type="SMART" id="SM00637">
    <property type="entry name" value="CBD_II"/>
    <property type="match status" value="1"/>
</dbReference>
<sequence>MTGGRHRDGAVRLAGLPVKEPNASPSHGCSAAQRLCAVLSGDPAEDGSAGATRLDRHGQGDALIERIGHESALAEPRASRDTGGTGPTPPAGGCTAAYSVVGQWSGGFQASVKVTAGTTAITGWTVTWHYAGGQTVTQIWNATLTSSGSQVTARNVGYNGALGAGASTEFGFLGSGTGEIPALTCAAT</sequence>
<reference evidence="4" key="1">
    <citation type="journal article" date="2019" name="Int. J. Syst. Evol. Microbiol.">
        <title>The Global Catalogue of Microorganisms (GCM) 10K type strain sequencing project: providing services to taxonomists for standard genome sequencing and annotation.</title>
        <authorList>
            <consortium name="The Broad Institute Genomics Platform"/>
            <consortium name="The Broad Institute Genome Sequencing Center for Infectious Disease"/>
            <person name="Wu L."/>
            <person name="Ma J."/>
        </authorList>
    </citation>
    <scope>NUCLEOTIDE SEQUENCE [LARGE SCALE GENOMIC DNA]</scope>
    <source>
        <strain evidence="4">JCM 17939</strain>
    </source>
</reference>
<comment type="caution">
    <text evidence="3">The sequence shown here is derived from an EMBL/GenBank/DDBJ whole genome shotgun (WGS) entry which is preliminary data.</text>
</comment>
<feature type="region of interest" description="Disordered" evidence="1">
    <location>
        <begin position="69"/>
        <end position="91"/>
    </location>
</feature>
<feature type="compositionally biased region" description="Basic and acidic residues" evidence="1">
    <location>
        <begin position="1"/>
        <end position="10"/>
    </location>
</feature>
<protein>
    <recommendedName>
        <fullName evidence="2">CBM2 domain-containing protein</fullName>
    </recommendedName>
</protein>
<accession>A0ABP8UF54</accession>
<gene>
    <name evidence="3" type="ORF">GCM10023196_050980</name>
</gene>